<feature type="domain" description="ABC transporter" evidence="6">
    <location>
        <begin position="75"/>
        <end position="315"/>
    </location>
</feature>
<dbReference type="Proteomes" id="UP001223978">
    <property type="component" value="Unassembled WGS sequence"/>
</dbReference>
<evidence type="ECO:0000256" key="5">
    <source>
        <dbReference type="SAM" id="MobiDB-lite"/>
    </source>
</evidence>
<feature type="compositionally biased region" description="Polar residues" evidence="5">
    <location>
        <begin position="60"/>
        <end position="72"/>
    </location>
</feature>
<dbReference type="Pfam" id="PF00005">
    <property type="entry name" value="ABC_tran"/>
    <property type="match status" value="1"/>
</dbReference>
<gene>
    <name evidence="7" type="ORF">QIS96_00050</name>
</gene>
<comment type="caution">
    <text evidence="7">The sequence shown here is derived from an EMBL/GenBank/DDBJ whole genome shotgun (WGS) entry which is preliminary data.</text>
</comment>
<evidence type="ECO:0000313" key="8">
    <source>
        <dbReference type="Proteomes" id="UP001223978"/>
    </source>
</evidence>
<dbReference type="Pfam" id="PF08352">
    <property type="entry name" value="oligo_HPY"/>
    <property type="match status" value="1"/>
</dbReference>
<evidence type="ECO:0000256" key="3">
    <source>
        <dbReference type="ARBA" id="ARBA00022741"/>
    </source>
</evidence>
<dbReference type="PROSITE" id="PS50893">
    <property type="entry name" value="ABC_TRANSPORTER_2"/>
    <property type="match status" value="1"/>
</dbReference>
<dbReference type="InterPro" id="IPR003439">
    <property type="entry name" value="ABC_transporter-like_ATP-bd"/>
</dbReference>
<dbReference type="NCBIfam" id="TIGR01727">
    <property type="entry name" value="oligo_HPY"/>
    <property type="match status" value="1"/>
</dbReference>
<keyword evidence="4 7" id="KW-0067">ATP-binding</keyword>
<dbReference type="InterPro" id="IPR003593">
    <property type="entry name" value="AAA+_ATPase"/>
</dbReference>
<evidence type="ECO:0000256" key="4">
    <source>
        <dbReference type="ARBA" id="ARBA00022840"/>
    </source>
</evidence>
<protein>
    <submittedName>
        <fullName evidence="7">ATP-binding cassette domain-containing protein</fullName>
    </submittedName>
</protein>
<dbReference type="SMART" id="SM00382">
    <property type="entry name" value="AAA"/>
    <property type="match status" value="1"/>
</dbReference>
<feature type="region of interest" description="Disordered" evidence="5">
    <location>
        <begin position="38"/>
        <end position="76"/>
    </location>
</feature>
<dbReference type="RefSeq" id="WP_282540204.1">
    <property type="nucleotide sequence ID" value="NZ_JASCIQ010000001.1"/>
</dbReference>
<dbReference type="PANTHER" id="PTHR43776">
    <property type="entry name" value="TRANSPORT ATP-BINDING PROTEIN"/>
    <property type="match status" value="1"/>
</dbReference>
<dbReference type="PANTHER" id="PTHR43776:SF7">
    <property type="entry name" value="D,D-DIPEPTIDE TRANSPORT ATP-BINDING PROTEIN DDPF-RELATED"/>
    <property type="match status" value="1"/>
</dbReference>
<evidence type="ECO:0000313" key="7">
    <source>
        <dbReference type="EMBL" id="MDI3402230.1"/>
    </source>
</evidence>
<evidence type="ECO:0000259" key="6">
    <source>
        <dbReference type="PROSITE" id="PS50893"/>
    </source>
</evidence>
<dbReference type="InterPro" id="IPR027417">
    <property type="entry name" value="P-loop_NTPase"/>
</dbReference>
<evidence type="ECO:0000256" key="1">
    <source>
        <dbReference type="ARBA" id="ARBA00005417"/>
    </source>
</evidence>
<reference evidence="7 8" key="1">
    <citation type="submission" date="2023-05" db="EMBL/GenBank/DDBJ databases">
        <title>Draft genome sequence of Streptomyces sp. B-S-A6 isolated from a cave soil in Thailand.</title>
        <authorList>
            <person name="Chamroensaksri N."/>
            <person name="Muangham S."/>
        </authorList>
    </citation>
    <scope>NUCLEOTIDE SEQUENCE [LARGE SCALE GENOMIC DNA]</scope>
    <source>
        <strain evidence="7 8">B-S-A6</strain>
    </source>
</reference>
<dbReference type="InterPro" id="IPR013563">
    <property type="entry name" value="Oligopep_ABC_C"/>
</dbReference>
<dbReference type="Gene3D" id="3.40.50.300">
    <property type="entry name" value="P-loop containing nucleotide triphosphate hydrolases"/>
    <property type="match status" value="1"/>
</dbReference>
<dbReference type="GO" id="GO:0005524">
    <property type="term" value="F:ATP binding"/>
    <property type="evidence" value="ECO:0007669"/>
    <property type="project" value="UniProtKB-KW"/>
</dbReference>
<dbReference type="InterPro" id="IPR017871">
    <property type="entry name" value="ABC_transporter-like_CS"/>
</dbReference>
<dbReference type="PROSITE" id="PS00211">
    <property type="entry name" value="ABC_TRANSPORTER_1"/>
    <property type="match status" value="1"/>
</dbReference>
<evidence type="ECO:0000256" key="2">
    <source>
        <dbReference type="ARBA" id="ARBA00022448"/>
    </source>
</evidence>
<name>A0ABT6S2A8_9ACTN</name>
<keyword evidence="3" id="KW-0547">Nucleotide-binding</keyword>
<keyword evidence="8" id="KW-1185">Reference proteome</keyword>
<dbReference type="EMBL" id="JASCIQ010000001">
    <property type="protein sequence ID" value="MDI3402230.1"/>
    <property type="molecule type" value="Genomic_DNA"/>
</dbReference>
<dbReference type="CDD" id="cd03257">
    <property type="entry name" value="ABC_NikE_OppD_transporters"/>
    <property type="match status" value="1"/>
</dbReference>
<proteinExistence type="inferred from homology"/>
<dbReference type="InterPro" id="IPR050319">
    <property type="entry name" value="ABC_transp_ATP-bind"/>
</dbReference>
<comment type="similarity">
    <text evidence="1">Belongs to the ABC transporter superfamily.</text>
</comment>
<organism evidence="7 8">
    <name type="scientific">Streptomyces cavernicola</name>
    <dbReference type="NCBI Taxonomy" id="3043613"/>
    <lineage>
        <taxon>Bacteria</taxon>
        <taxon>Bacillati</taxon>
        <taxon>Actinomycetota</taxon>
        <taxon>Actinomycetes</taxon>
        <taxon>Kitasatosporales</taxon>
        <taxon>Streptomycetaceae</taxon>
        <taxon>Streptomyces</taxon>
    </lineage>
</organism>
<sequence>MTPLLQVTDLTKHFPVRGGAPGSVAPIFAGPRRLARTLAAPGKDPSSSATRDSARHAESTHQTPRSDPQTSARHPLGSSLLRSQRGLIKAVDGVSFSVDAGQTLGLVGESGCGKSTTGRLLMRLLDPTSGSIRLDGQEIAELRRSGLQEYRRRVQMVFQNPSSSLNPRQSVGSAIAAPLLAQGIEPPGGVKAKVRDLMDRVGLRPDHYNRFPHEFSGGQKQRVGIARALALDPHLIICDEPVSALDVSVQAQVINLLQDIQRDTGVAYLFIAHDLSVVKHFADRIAVMYLGRIMEHGPTHEVFGAPQHPYTRALLSAVPQAAPDADRSGRIRLTGDLPSPADPPSGCVFRTRCPAYAQLGAEHQELCRTKVPHRAVACHHTELVGERLRTAVAATD</sequence>
<keyword evidence="2" id="KW-0813">Transport</keyword>
<dbReference type="SUPFAM" id="SSF52540">
    <property type="entry name" value="P-loop containing nucleoside triphosphate hydrolases"/>
    <property type="match status" value="1"/>
</dbReference>
<accession>A0ABT6S2A8</accession>